<dbReference type="AlphaFoldDB" id="A0A4C2EVA3"/>
<gene>
    <name evidence="1" type="ORF">Harman_40640</name>
</gene>
<dbReference type="Gene3D" id="3.40.190.10">
    <property type="entry name" value="Periplasmic binding protein-like II"/>
    <property type="match status" value="2"/>
</dbReference>
<protein>
    <recommendedName>
        <fullName evidence="3">Extracellular solute-binding protein</fullName>
    </recommendedName>
</protein>
<proteinExistence type="predicted"/>
<evidence type="ECO:0000313" key="2">
    <source>
        <dbReference type="Proteomes" id="UP000304382"/>
    </source>
</evidence>
<dbReference type="InterPro" id="IPR006059">
    <property type="entry name" value="SBP"/>
</dbReference>
<dbReference type="SUPFAM" id="SSF53850">
    <property type="entry name" value="Periplasmic binding protein-like II"/>
    <property type="match status" value="1"/>
</dbReference>
<sequence length="476" mass="51560">MGATGAAFGLAGCSGTGNGGGEDGPTGATEQTATDIEYDGSDVTVEYSTAPLFGNSADALKQTLYDVGLPESIDINFTTTVWGADDLQDRYNQILSAGRATPDLMLTNFAYTPFFAPREWLLDLNTVLGEEKLAELDDHTEVIVDSMTWDGGLYGFPQIMGIPTIVYRKDLVEAAGYDPESQNWATEPLSWDHFAEVTEATMAEHGTDHGYTTALNQRNAGSITGYEHLMTNGGNYFGDVENQNGPIGDRPVTLDDDRVIDTLRQLLTFMYGDDTEHAVDGLAGGILPTESLGWDTNPALQSFQAGEAVFHRNWTFAIAKFGADGEFGQDLGVMPYPYGVTESNAKYAGTGGSQAKLGGWHLSINPNTEKLAATIEVLKAMTTDEYYLKVFEVTGEAPPKPSLIEQSDNVPVVNRYLDTLQYQAKNQFAPPINAVWDPQKAAIGQEFHACLNRNKSPAEAAAAAQDQIEQIERQES</sequence>
<dbReference type="PANTHER" id="PTHR43649:SF12">
    <property type="entry name" value="DIACETYLCHITOBIOSE BINDING PROTEIN DASA"/>
    <property type="match status" value="1"/>
</dbReference>
<dbReference type="Proteomes" id="UP000304382">
    <property type="component" value="Unassembled WGS sequence"/>
</dbReference>
<dbReference type="Pfam" id="PF01547">
    <property type="entry name" value="SBP_bac_1"/>
    <property type="match status" value="1"/>
</dbReference>
<dbReference type="OrthoDB" id="328108at2157"/>
<keyword evidence="2" id="KW-1185">Reference proteome</keyword>
<comment type="caution">
    <text evidence="1">The sequence shown here is derived from an EMBL/GenBank/DDBJ whole genome shotgun (WGS) entry which is preliminary data.</text>
</comment>
<dbReference type="RefSeq" id="WP_137685512.1">
    <property type="nucleotide sequence ID" value="NZ_BIXZ01000017.1"/>
</dbReference>
<reference evidence="1 2" key="1">
    <citation type="submission" date="2019-02" db="EMBL/GenBank/DDBJ databases">
        <title>Haloarcula mannanilyticum sp. nov., a mannan degrading haloarchaeon isolated from commercial salt.</title>
        <authorList>
            <person name="Enomoto S."/>
            <person name="Shimane Y."/>
            <person name="Kamekura M."/>
            <person name="Ito T."/>
            <person name="Moriya O."/>
            <person name="Ihara K."/>
            <person name="Takahashi-Ando N."/>
            <person name="Fukushima Y."/>
            <person name="Yoshida Y."/>
            <person name="Usama R."/>
            <person name="Takai K."/>
            <person name="Minegishi H."/>
        </authorList>
    </citation>
    <scope>NUCLEOTIDE SEQUENCE [LARGE SCALE GENOMIC DNA]</scope>
    <source>
        <strain evidence="1 2">MD130-1</strain>
    </source>
</reference>
<dbReference type="EMBL" id="BIXZ01000017">
    <property type="protein sequence ID" value="GCF16129.1"/>
    <property type="molecule type" value="Genomic_DNA"/>
</dbReference>
<dbReference type="PANTHER" id="PTHR43649">
    <property type="entry name" value="ARABINOSE-BINDING PROTEIN-RELATED"/>
    <property type="match status" value="1"/>
</dbReference>
<evidence type="ECO:0000313" key="1">
    <source>
        <dbReference type="EMBL" id="GCF16129.1"/>
    </source>
</evidence>
<accession>A0A4C2EVA3</accession>
<name>A0A4C2EVA3_9EURY</name>
<dbReference type="InterPro" id="IPR050490">
    <property type="entry name" value="Bact_solute-bd_prot1"/>
</dbReference>
<evidence type="ECO:0008006" key="3">
    <source>
        <dbReference type="Google" id="ProtNLM"/>
    </source>
</evidence>
<organism evidence="1 2">
    <name type="scientific">Haloarcula mannanilytica</name>
    <dbReference type="NCBI Taxonomy" id="2509225"/>
    <lineage>
        <taxon>Archaea</taxon>
        <taxon>Methanobacteriati</taxon>
        <taxon>Methanobacteriota</taxon>
        <taxon>Stenosarchaea group</taxon>
        <taxon>Halobacteria</taxon>
        <taxon>Halobacteriales</taxon>
        <taxon>Haloarculaceae</taxon>
        <taxon>Haloarcula</taxon>
    </lineage>
</organism>